<dbReference type="InterPro" id="IPR058843">
    <property type="entry name" value="PH_DAAF9"/>
</dbReference>
<comment type="caution">
    <text evidence="4">The sequence shown here is derived from an EMBL/GenBank/DDBJ whole genome shotgun (WGS) entry which is preliminary data.</text>
</comment>
<dbReference type="InterPro" id="IPR058844">
    <property type="entry name" value="PB_DAAF9"/>
</dbReference>
<dbReference type="Proteomes" id="UP001634394">
    <property type="component" value="Unassembled WGS sequence"/>
</dbReference>
<proteinExistence type="predicted"/>
<feature type="non-terminal residue" evidence="4">
    <location>
        <position position="673"/>
    </location>
</feature>
<evidence type="ECO:0000313" key="4">
    <source>
        <dbReference type="EMBL" id="KAL3863388.1"/>
    </source>
</evidence>
<dbReference type="EMBL" id="JBJQND010000010">
    <property type="protein sequence ID" value="KAL3863388.1"/>
    <property type="molecule type" value="Genomic_DNA"/>
</dbReference>
<evidence type="ECO:0000259" key="2">
    <source>
        <dbReference type="Pfam" id="PF25203"/>
    </source>
</evidence>
<dbReference type="PANTHER" id="PTHR33664:SF1">
    <property type="entry name" value="DYNEIN AXONEMAL ASSEMBLY FACTOR 9"/>
    <property type="match status" value="1"/>
</dbReference>
<dbReference type="PANTHER" id="PTHR33664">
    <property type="entry name" value="RCG26366"/>
    <property type="match status" value="1"/>
</dbReference>
<evidence type="ECO:0000259" key="1">
    <source>
        <dbReference type="Pfam" id="PF23281"/>
    </source>
</evidence>
<gene>
    <name evidence="4" type="ORF">ACJMK2_005145</name>
</gene>
<dbReference type="AlphaFoldDB" id="A0ABD3VQQ6"/>
<feature type="domain" description="DAAF9 N-terminal" evidence="1">
    <location>
        <begin position="8"/>
        <end position="218"/>
    </location>
</feature>
<evidence type="ECO:0000313" key="5">
    <source>
        <dbReference type="Proteomes" id="UP001634394"/>
    </source>
</evidence>
<accession>A0ABD3VQQ6</accession>
<keyword evidence="5" id="KW-1185">Reference proteome</keyword>
<name>A0ABD3VQQ6_SINWO</name>
<feature type="domain" description="DAAF9 PH" evidence="3">
    <location>
        <begin position="538"/>
        <end position="656"/>
    </location>
</feature>
<dbReference type="Pfam" id="PF26246">
    <property type="entry name" value="PH_DAAF9"/>
    <property type="match status" value="1"/>
</dbReference>
<organism evidence="4 5">
    <name type="scientific">Sinanodonta woodiana</name>
    <name type="common">Chinese pond mussel</name>
    <name type="synonym">Anodonta woodiana</name>
    <dbReference type="NCBI Taxonomy" id="1069815"/>
    <lineage>
        <taxon>Eukaryota</taxon>
        <taxon>Metazoa</taxon>
        <taxon>Spiralia</taxon>
        <taxon>Lophotrochozoa</taxon>
        <taxon>Mollusca</taxon>
        <taxon>Bivalvia</taxon>
        <taxon>Autobranchia</taxon>
        <taxon>Heteroconchia</taxon>
        <taxon>Palaeoheterodonta</taxon>
        <taxon>Unionida</taxon>
        <taxon>Unionoidea</taxon>
        <taxon>Unionidae</taxon>
        <taxon>Unioninae</taxon>
        <taxon>Sinanodonta</taxon>
    </lineage>
</organism>
<dbReference type="Pfam" id="PF23281">
    <property type="entry name" value="DAAF9_N"/>
    <property type="match status" value="1"/>
</dbReference>
<reference evidence="4 5" key="1">
    <citation type="submission" date="2024-11" db="EMBL/GenBank/DDBJ databases">
        <title>Chromosome-level genome assembly of the freshwater bivalve Anodonta woodiana.</title>
        <authorList>
            <person name="Chen X."/>
        </authorList>
    </citation>
    <scope>NUCLEOTIDE SEQUENCE [LARGE SCALE GENOMIC DNA]</scope>
    <source>
        <strain evidence="4">MN2024</strain>
        <tissue evidence="4">Gills</tissue>
    </source>
</reference>
<dbReference type="InterPro" id="IPR056498">
    <property type="entry name" value="DAAF9_N"/>
</dbReference>
<sequence length="673" mass="75763">MTSARLKRPSSARRNIRQETFSSFVSGSRLRNVQELLNDGTKACTDFPDAILCISGIDSRYSDGTSELLNYLLFGFYELRKTELEKSGFDEEVIDDILILIQRNRVDVYCNSVNYYYLLPYVSHWRNVFFHCLTDEESEDQEAVEDFKITTFVSIVKDLKKVGIPFSSSGHLQTFDKFAIERWPIIQAYAVEGIGGGGFFTMKHEVVDVSQALQKIYQLMDPVVLEMIMCELLPRFERQWNTLLSTLNVDISTNAQALTEDKVCEPLKSYFAHGQVGGGGDCESKRFPFVLFGPNSERENLQKVINGGKSSNMSIRSTGLKGANFMICHGVSPKGPISCSRSYFITEFKDLVQVDDDRDEFVDRGSKDMSILTHMYCAMIDAVEAGINTYSCTLSVTQASNKAEEVLIKQCSLMKDSFFLKYLQSRQQFTFTIEAVDNMGKYHKVDEGKRSLLIKTAMMTVYDIPSSERMGSKLGSLMFSESFQDSVLKVQTADGQIRLESDVLLLTDHIPRFHAWSVDNSAQSTRLLEILNKDSLDKYGKLIMAGEPAYIGSETSLSYPPEEANLYVYKNGLIVSHPNIGATALHGCHLTSASFFDGDSPSIVALLVLECKSSMKSRLLPHLQSESMQIVLAFTPKTKANKLIFSEVLHQWKTESEMPPLKTLEDVPENFKK</sequence>
<protein>
    <submittedName>
        <fullName evidence="4">Uncharacterized protein</fullName>
    </submittedName>
</protein>
<feature type="domain" description="DAAF9 pita-bread-like" evidence="2">
    <location>
        <begin position="221"/>
        <end position="501"/>
    </location>
</feature>
<evidence type="ECO:0000259" key="3">
    <source>
        <dbReference type="Pfam" id="PF26246"/>
    </source>
</evidence>
<dbReference type="Pfam" id="PF25203">
    <property type="entry name" value="PB_DAAF9"/>
    <property type="match status" value="1"/>
</dbReference>
<dbReference type="InterPro" id="IPR040342">
    <property type="entry name" value="DNAAF9"/>
</dbReference>